<evidence type="ECO:0000256" key="2">
    <source>
        <dbReference type="ARBA" id="ARBA00022801"/>
    </source>
</evidence>
<protein>
    <recommendedName>
        <fullName evidence="4">NodB homology domain-containing protein</fullName>
    </recommendedName>
</protein>
<evidence type="ECO:0000256" key="1">
    <source>
        <dbReference type="ARBA" id="ARBA00022723"/>
    </source>
</evidence>
<proteinExistence type="predicted"/>
<dbReference type="PROSITE" id="PS51677">
    <property type="entry name" value="NODB"/>
    <property type="match status" value="1"/>
</dbReference>
<keyword evidence="3" id="KW-0732">Signal</keyword>
<accession>A0ABN3TW49</accession>
<dbReference type="SUPFAM" id="SSF88713">
    <property type="entry name" value="Glycoside hydrolase/deacetylase"/>
    <property type="match status" value="1"/>
</dbReference>
<keyword evidence="2" id="KW-0378">Hydrolase</keyword>
<gene>
    <name evidence="5" type="ORF">GCM10010439_02840</name>
</gene>
<evidence type="ECO:0000313" key="5">
    <source>
        <dbReference type="EMBL" id="GAA2718857.1"/>
    </source>
</evidence>
<dbReference type="Proteomes" id="UP001501842">
    <property type="component" value="Unassembled WGS sequence"/>
</dbReference>
<evidence type="ECO:0000313" key="6">
    <source>
        <dbReference type="Proteomes" id="UP001501842"/>
    </source>
</evidence>
<dbReference type="InterPro" id="IPR002509">
    <property type="entry name" value="NODB_dom"/>
</dbReference>
<dbReference type="Gene3D" id="3.20.20.370">
    <property type="entry name" value="Glycoside hydrolase/deacetylase"/>
    <property type="match status" value="1"/>
</dbReference>
<dbReference type="InterPro" id="IPR050248">
    <property type="entry name" value="Polysacc_deacetylase_ArnD"/>
</dbReference>
<feature type="domain" description="NodB homology" evidence="4">
    <location>
        <begin position="68"/>
        <end position="244"/>
    </location>
</feature>
<dbReference type="PANTHER" id="PTHR10587:SF133">
    <property type="entry name" value="CHITIN DEACETYLASE 1-RELATED"/>
    <property type="match status" value="1"/>
</dbReference>
<dbReference type="Pfam" id="PF01522">
    <property type="entry name" value="Polysacc_deac_1"/>
    <property type="match status" value="1"/>
</dbReference>
<dbReference type="PANTHER" id="PTHR10587">
    <property type="entry name" value="GLYCOSYL TRANSFERASE-RELATED"/>
    <property type="match status" value="1"/>
</dbReference>
<keyword evidence="6" id="KW-1185">Reference proteome</keyword>
<evidence type="ECO:0000259" key="4">
    <source>
        <dbReference type="PROSITE" id="PS51677"/>
    </source>
</evidence>
<dbReference type="EMBL" id="BAAATZ010000002">
    <property type="protein sequence ID" value="GAA2718857.1"/>
    <property type="molecule type" value="Genomic_DNA"/>
</dbReference>
<sequence>MRWGRRLAIGVAGLMGLMLVSGASVSDAHRTERTSAQADSWEDAELLPPLPTLPPSFERPKTDCRKLKCVALTFDDGPGPDTERLLDMLGRAKAKATFFVVGPQVSQFPGTLLREAEEGHEVGNHTQHHLQLTAESAKVVHRELDDTSRIIEEILGFGPDLFRPPYGATDKRVEKEARKEGMSVILWSVDTDDWRHKNSSKVARQAIRGLRRGSIILMHDIHPTTVDAVPRILKEAKRRGLTLATVTDVLAALEGEKPKPGKKYLGH</sequence>
<evidence type="ECO:0000256" key="3">
    <source>
        <dbReference type="SAM" id="SignalP"/>
    </source>
</evidence>
<reference evidence="5 6" key="1">
    <citation type="journal article" date="2019" name="Int. J. Syst. Evol. Microbiol.">
        <title>The Global Catalogue of Microorganisms (GCM) 10K type strain sequencing project: providing services to taxonomists for standard genome sequencing and annotation.</title>
        <authorList>
            <consortium name="The Broad Institute Genomics Platform"/>
            <consortium name="The Broad Institute Genome Sequencing Center for Infectious Disease"/>
            <person name="Wu L."/>
            <person name="Ma J."/>
        </authorList>
    </citation>
    <scope>NUCLEOTIDE SEQUENCE [LARGE SCALE GENOMIC DNA]</scope>
    <source>
        <strain evidence="5 6">JCM 8201</strain>
    </source>
</reference>
<keyword evidence="1" id="KW-0479">Metal-binding</keyword>
<feature type="signal peptide" evidence="3">
    <location>
        <begin position="1"/>
        <end position="23"/>
    </location>
</feature>
<name>A0ABN3TW49_9ACTN</name>
<comment type="caution">
    <text evidence="5">The sequence shown here is derived from an EMBL/GenBank/DDBJ whole genome shotgun (WGS) entry which is preliminary data.</text>
</comment>
<organism evidence="5 6">
    <name type="scientific">Actinocorallia aurantiaca</name>
    <dbReference type="NCBI Taxonomy" id="46204"/>
    <lineage>
        <taxon>Bacteria</taxon>
        <taxon>Bacillati</taxon>
        <taxon>Actinomycetota</taxon>
        <taxon>Actinomycetes</taxon>
        <taxon>Streptosporangiales</taxon>
        <taxon>Thermomonosporaceae</taxon>
        <taxon>Actinocorallia</taxon>
    </lineage>
</organism>
<dbReference type="InterPro" id="IPR011330">
    <property type="entry name" value="Glyco_hydro/deAcase_b/a-brl"/>
</dbReference>
<dbReference type="CDD" id="cd10917">
    <property type="entry name" value="CE4_NodB_like_6s_7s"/>
    <property type="match status" value="1"/>
</dbReference>
<feature type="chain" id="PRO_5046569228" description="NodB homology domain-containing protein" evidence="3">
    <location>
        <begin position="24"/>
        <end position="267"/>
    </location>
</feature>